<keyword evidence="2" id="KW-1185">Reference proteome</keyword>
<gene>
    <name evidence="1" type="ORF">F0919_16205</name>
</gene>
<dbReference type="AlphaFoldDB" id="A0A5M6CAY8"/>
<evidence type="ECO:0000313" key="2">
    <source>
        <dbReference type="Proteomes" id="UP000323632"/>
    </source>
</evidence>
<dbReference type="RefSeq" id="WP_150033839.1">
    <property type="nucleotide sequence ID" value="NZ_VWSH01000004.1"/>
</dbReference>
<comment type="caution">
    <text evidence="1">The sequence shown here is derived from an EMBL/GenBank/DDBJ whole genome shotgun (WGS) entry which is preliminary data.</text>
</comment>
<evidence type="ECO:0000313" key="1">
    <source>
        <dbReference type="EMBL" id="KAA5532336.1"/>
    </source>
</evidence>
<sequence>MSHKTAYKTFSNPDLNELETQVNDYIKSIYKNEHHEEIKVHDITTFSVNTNYIAAITYSYAKKKSLSFEVPFEPVKPEMT</sequence>
<reference evidence="1 2" key="1">
    <citation type="submission" date="2019-09" db="EMBL/GenBank/DDBJ databases">
        <title>Genome sequence and assembly of Taibaiella sp.</title>
        <authorList>
            <person name="Chhetri G."/>
        </authorList>
    </citation>
    <scope>NUCLEOTIDE SEQUENCE [LARGE SCALE GENOMIC DNA]</scope>
    <source>
        <strain evidence="1 2">KVB11</strain>
    </source>
</reference>
<dbReference type="EMBL" id="VWSH01000004">
    <property type="protein sequence ID" value="KAA5532336.1"/>
    <property type="molecule type" value="Genomic_DNA"/>
</dbReference>
<proteinExistence type="predicted"/>
<dbReference type="Proteomes" id="UP000323632">
    <property type="component" value="Unassembled WGS sequence"/>
</dbReference>
<name>A0A5M6CAY8_9BACT</name>
<accession>A0A5M6CAY8</accession>
<organism evidence="1 2">
    <name type="scientific">Taibaiella lutea</name>
    <dbReference type="NCBI Taxonomy" id="2608001"/>
    <lineage>
        <taxon>Bacteria</taxon>
        <taxon>Pseudomonadati</taxon>
        <taxon>Bacteroidota</taxon>
        <taxon>Chitinophagia</taxon>
        <taxon>Chitinophagales</taxon>
        <taxon>Chitinophagaceae</taxon>
        <taxon>Taibaiella</taxon>
    </lineage>
</organism>
<protein>
    <submittedName>
        <fullName evidence="1">Uncharacterized protein</fullName>
    </submittedName>
</protein>